<protein>
    <submittedName>
        <fullName evidence="4">DUF479 domain-containing protein</fullName>
    </submittedName>
</protein>
<dbReference type="Proteomes" id="UP000290637">
    <property type="component" value="Chromosome"/>
</dbReference>
<dbReference type="AlphaFoldDB" id="A0A4P6KXL0"/>
<proteinExistence type="predicted"/>
<evidence type="ECO:0000256" key="3">
    <source>
        <dbReference type="ARBA" id="ARBA00023098"/>
    </source>
</evidence>
<evidence type="ECO:0000256" key="1">
    <source>
        <dbReference type="ARBA" id="ARBA00022516"/>
    </source>
</evidence>
<keyword evidence="1" id="KW-0444">Lipid biosynthesis</keyword>
<dbReference type="EMBL" id="CP035913">
    <property type="protein sequence ID" value="QBE63766.1"/>
    <property type="molecule type" value="Genomic_DNA"/>
</dbReference>
<gene>
    <name evidence="4" type="ORF">EWM63_12900</name>
</gene>
<keyword evidence="3" id="KW-0443">Lipid metabolism</keyword>
<accession>A0A4P6KXL0</accession>
<dbReference type="PANTHER" id="PTHR38764">
    <property type="entry name" value="ACYL CARRIER PROTEIN PHOSPHODIESTERASE"/>
    <property type="match status" value="1"/>
</dbReference>
<evidence type="ECO:0000313" key="5">
    <source>
        <dbReference type="Proteomes" id="UP000290637"/>
    </source>
</evidence>
<dbReference type="InterPro" id="IPR007431">
    <property type="entry name" value="ACP_PD"/>
</dbReference>
<dbReference type="PIRSF" id="PIRSF011489">
    <property type="entry name" value="DUF479"/>
    <property type="match status" value="1"/>
</dbReference>
<keyword evidence="2" id="KW-0378">Hydrolase</keyword>
<dbReference type="OrthoDB" id="8442777at2"/>
<evidence type="ECO:0000313" key="4">
    <source>
        <dbReference type="EMBL" id="QBE63766.1"/>
    </source>
</evidence>
<dbReference type="KEGG" id="plue:EWM63_12900"/>
<evidence type="ECO:0000256" key="2">
    <source>
        <dbReference type="ARBA" id="ARBA00022801"/>
    </source>
</evidence>
<dbReference type="RefSeq" id="WP_130186887.1">
    <property type="nucleotide sequence ID" value="NZ_CP035913.1"/>
</dbReference>
<sequence length="200" mass="23109">MNYLAHVYLARHDDAAMVGAMLGDFVKANDIAGYPAVIARDILLHRHVDSYTDSHPAVLASKELFGEGRRRYAGIVLDVFYDHELSRHWQRWCDEPREALIARFYRALAAHEPMLPPRLREMLPYLVRQDWLGGYATFEGVEETIARVSRRLSRNGELLRDGVQDLVRHRDAIAEGFERFFPDLVRFAEERRAQLLTSSS</sequence>
<reference evidence="4 5" key="1">
    <citation type="submission" date="2019-02" db="EMBL/GenBank/DDBJ databases">
        <title>Draft Genome Sequences of Six Type Strains of the Genus Massilia.</title>
        <authorList>
            <person name="Miess H."/>
            <person name="Frediansyhah A."/>
            <person name="Gross H."/>
        </authorList>
    </citation>
    <scope>NUCLEOTIDE SEQUENCE [LARGE SCALE GENOMIC DNA]</scope>
    <source>
        <strain evidence="4 5">DSM 17473</strain>
    </source>
</reference>
<organism evidence="4 5">
    <name type="scientific">Pseudoduganella lutea</name>
    <dbReference type="NCBI Taxonomy" id="321985"/>
    <lineage>
        <taxon>Bacteria</taxon>
        <taxon>Pseudomonadati</taxon>
        <taxon>Pseudomonadota</taxon>
        <taxon>Betaproteobacteria</taxon>
        <taxon>Burkholderiales</taxon>
        <taxon>Oxalobacteraceae</taxon>
        <taxon>Telluria group</taxon>
        <taxon>Pseudoduganella</taxon>
    </lineage>
</organism>
<dbReference type="GO" id="GO:0008770">
    <property type="term" value="F:[acyl-carrier-protein] phosphodiesterase activity"/>
    <property type="evidence" value="ECO:0007669"/>
    <property type="project" value="InterPro"/>
</dbReference>
<keyword evidence="5" id="KW-1185">Reference proteome</keyword>
<dbReference type="Pfam" id="PF04336">
    <property type="entry name" value="ACP_PD"/>
    <property type="match status" value="1"/>
</dbReference>
<dbReference type="PANTHER" id="PTHR38764:SF1">
    <property type="entry name" value="ACYL CARRIER PROTEIN PHOSPHODIESTERASE"/>
    <property type="match status" value="1"/>
</dbReference>
<name>A0A4P6KXL0_9BURK</name>
<dbReference type="GO" id="GO:0006633">
    <property type="term" value="P:fatty acid biosynthetic process"/>
    <property type="evidence" value="ECO:0007669"/>
    <property type="project" value="InterPro"/>
</dbReference>